<dbReference type="GO" id="GO:0003677">
    <property type="term" value="F:DNA binding"/>
    <property type="evidence" value="ECO:0007669"/>
    <property type="project" value="InterPro"/>
</dbReference>
<dbReference type="CDD" id="cd00093">
    <property type="entry name" value="HTH_XRE"/>
    <property type="match status" value="1"/>
</dbReference>
<keyword evidence="4" id="KW-1185">Reference proteome</keyword>
<dbReference type="InterPro" id="IPR001387">
    <property type="entry name" value="Cro/C1-type_HTH"/>
</dbReference>
<sequence>MEAGMSRLSIGETLKEERKSKAMTQKQVAIETGIHNTTISQIESGRFTGSLDILERYVCYLGFELNITPMKRTLPDFDNLSTLFSDED</sequence>
<dbReference type="Pfam" id="PF01381">
    <property type="entry name" value="HTH_3"/>
    <property type="match status" value="1"/>
</dbReference>
<protein>
    <submittedName>
        <fullName evidence="3">Helix-turn-helix domain-containing protein</fullName>
    </submittedName>
</protein>
<dbReference type="Gene3D" id="1.10.260.40">
    <property type="entry name" value="lambda repressor-like DNA-binding domains"/>
    <property type="match status" value="1"/>
</dbReference>
<dbReference type="Proteomes" id="UP000462621">
    <property type="component" value="Unassembled WGS sequence"/>
</dbReference>
<comment type="caution">
    <text evidence="3">The sequence shown here is derived from an EMBL/GenBank/DDBJ whole genome shotgun (WGS) entry which is preliminary data.</text>
</comment>
<dbReference type="SUPFAM" id="SSF47413">
    <property type="entry name" value="lambda repressor-like DNA-binding domains"/>
    <property type="match status" value="1"/>
</dbReference>
<gene>
    <name evidence="3" type="ORF">F9817_12005</name>
</gene>
<proteinExistence type="predicted"/>
<dbReference type="EMBL" id="WEKT01000020">
    <property type="protein sequence ID" value="MZI93917.1"/>
    <property type="molecule type" value="Genomic_DNA"/>
</dbReference>
<feature type="region of interest" description="Disordered" evidence="1">
    <location>
        <begin position="1"/>
        <end position="22"/>
    </location>
</feature>
<feature type="domain" description="HTH cro/C1-type" evidence="2">
    <location>
        <begin position="14"/>
        <end position="68"/>
    </location>
</feature>
<dbReference type="InterPro" id="IPR010982">
    <property type="entry name" value="Lambda_DNA-bd_dom_sf"/>
</dbReference>
<evidence type="ECO:0000313" key="4">
    <source>
        <dbReference type="Proteomes" id="UP000462621"/>
    </source>
</evidence>
<evidence type="ECO:0000313" key="3">
    <source>
        <dbReference type="EMBL" id="MZI93917.1"/>
    </source>
</evidence>
<dbReference type="AlphaFoldDB" id="A0A7X4LL19"/>
<evidence type="ECO:0000256" key="1">
    <source>
        <dbReference type="SAM" id="MobiDB-lite"/>
    </source>
</evidence>
<accession>A0A7X4LL19</accession>
<dbReference type="PROSITE" id="PS50943">
    <property type="entry name" value="HTH_CROC1"/>
    <property type="match status" value="1"/>
</dbReference>
<evidence type="ECO:0000259" key="2">
    <source>
        <dbReference type="PROSITE" id="PS50943"/>
    </source>
</evidence>
<organism evidence="3 4">
    <name type="scientific">Vibrio eleionomae</name>
    <dbReference type="NCBI Taxonomy" id="2653505"/>
    <lineage>
        <taxon>Bacteria</taxon>
        <taxon>Pseudomonadati</taxon>
        <taxon>Pseudomonadota</taxon>
        <taxon>Gammaproteobacteria</taxon>
        <taxon>Vibrionales</taxon>
        <taxon>Vibrionaceae</taxon>
        <taxon>Vibrio</taxon>
    </lineage>
</organism>
<name>A0A7X4LL19_9VIBR</name>
<dbReference type="SMART" id="SM00530">
    <property type="entry name" value="HTH_XRE"/>
    <property type="match status" value="1"/>
</dbReference>
<reference evidence="3 4" key="1">
    <citation type="submission" date="2019-10" db="EMBL/GenBank/DDBJ databases">
        <title>Vibrio sp. nov. isolated from a shrimp pond.</title>
        <authorList>
            <person name="Gomez-Gil B."/>
            <person name="Enciso-Ibarra J."/>
            <person name="Enciso-Ibarra K."/>
            <person name="Bolan-Mejia C."/>
        </authorList>
    </citation>
    <scope>NUCLEOTIDE SEQUENCE [LARGE SCALE GENOMIC DNA]</scope>
    <source>
        <strain evidence="3 4">CAIM 722</strain>
    </source>
</reference>